<protein>
    <submittedName>
        <fullName evidence="3">J domain-containing protein</fullName>
    </submittedName>
</protein>
<proteinExistence type="predicted"/>
<organism evidence="3 4">
    <name type="scientific">Glossina austeni</name>
    <name type="common">Savannah tsetse fly</name>
    <dbReference type="NCBI Taxonomy" id="7395"/>
    <lineage>
        <taxon>Eukaryota</taxon>
        <taxon>Metazoa</taxon>
        <taxon>Ecdysozoa</taxon>
        <taxon>Arthropoda</taxon>
        <taxon>Hexapoda</taxon>
        <taxon>Insecta</taxon>
        <taxon>Pterygota</taxon>
        <taxon>Neoptera</taxon>
        <taxon>Endopterygota</taxon>
        <taxon>Diptera</taxon>
        <taxon>Brachycera</taxon>
        <taxon>Muscomorpha</taxon>
        <taxon>Hippoboscoidea</taxon>
        <taxon>Glossinidae</taxon>
        <taxon>Glossina</taxon>
    </lineage>
</organism>
<evidence type="ECO:0000259" key="2">
    <source>
        <dbReference type="PROSITE" id="PS50076"/>
    </source>
</evidence>
<dbReference type="PRINTS" id="PR00625">
    <property type="entry name" value="JDOMAIN"/>
</dbReference>
<dbReference type="PANTHER" id="PTHR44145">
    <property type="entry name" value="DNAJ HOMOLOG SUBFAMILY A MEMBER 3, MITOCHONDRIAL"/>
    <property type="match status" value="1"/>
</dbReference>
<dbReference type="STRING" id="7395.A0A1A9VY31"/>
<dbReference type="PROSITE" id="PS50076">
    <property type="entry name" value="DNAJ_2"/>
    <property type="match status" value="1"/>
</dbReference>
<evidence type="ECO:0000313" key="4">
    <source>
        <dbReference type="Proteomes" id="UP000078200"/>
    </source>
</evidence>
<dbReference type="GO" id="GO:0007005">
    <property type="term" value="P:mitochondrion organization"/>
    <property type="evidence" value="ECO:0007669"/>
    <property type="project" value="TreeGrafter"/>
</dbReference>
<dbReference type="Pfam" id="PF00226">
    <property type="entry name" value="DnaJ"/>
    <property type="match status" value="1"/>
</dbReference>
<dbReference type="Gene3D" id="1.10.287.110">
    <property type="entry name" value="DnaJ domain"/>
    <property type="match status" value="1"/>
</dbReference>
<reference evidence="3" key="1">
    <citation type="submission" date="2020-05" db="UniProtKB">
        <authorList>
            <consortium name="EnsemblMetazoa"/>
        </authorList>
    </citation>
    <scope>IDENTIFICATION</scope>
    <source>
        <strain evidence="3">TTRI</strain>
    </source>
</reference>
<dbReference type="InterPro" id="IPR051938">
    <property type="entry name" value="Apopto_cytoskel_mod"/>
</dbReference>
<dbReference type="Proteomes" id="UP000078200">
    <property type="component" value="Unassembled WGS sequence"/>
</dbReference>
<keyword evidence="1" id="KW-0143">Chaperone</keyword>
<evidence type="ECO:0000313" key="3">
    <source>
        <dbReference type="EnsemblMetazoa" id="GAUT051371-PA"/>
    </source>
</evidence>
<dbReference type="GO" id="GO:0005739">
    <property type="term" value="C:mitochondrion"/>
    <property type="evidence" value="ECO:0007669"/>
    <property type="project" value="TreeGrafter"/>
</dbReference>
<sequence length="131" mass="15183">EQLQNHLVTETSEKTDLPKDHYYKLLCVPKDATTSQIKAAYYALTKRYHPDAGKDRHEISILKPFQDILNAYWCHEETANQYAPENNFLKMTKVDPKLELTFLEALHGYMVIDFTFLKKFPSCNGKSQGIV</sequence>
<dbReference type="InterPro" id="IPR036869">
    <property type="entry name" value="J_dom_sf"/>
</dbReference>
<dbReference type="CDD" id="cd06257">
    <property type="entry name" value="DnaJ"/>
    <property type="match status" value="1"/>
</dbReference>
<feature type="domain" description="J" evidence="2">
    <location>
        <begin position="21"/>
        <end position="80"/>
    </location>
</feature>
<dbReference type="VEuPathDB" id="VectorBase:GAUT051371"/>
<dbReference type="PANTHER" id="PTHR44145:SF3">
    <property type="entry name" value="DNAJ HOMOLOG SUBFAMILY A MEMBER 3, MITOCHONDRIAL"/>
    <property type="match status" value="1"/>
</dbReference>
<dbReference type="EnsemblMetazoa" id="GAUT051371-RA">
    <property type="protein sequence ID" value="GAUT051371-PA"/>
    <property type="gene ID" value="GAUT051371"/>
</dbReference>
<evidence type="ECO:0000256" key="1">
    <source>
        <dbReference type="ARBA" id="ARBA00023186"/>
    </source>
</evidence>
<dbReference type="GO" id="GO:0043066">
    <property type="term" value="P:negative regulation of apoptotic process"/>
    <property type="evidence" value="ECO:0007669"/>
    <property type="project" value="TreeGrafter"/>
</dbReference>
<dbReference type="SUPFAM" id="SSF46565">
    <property type="entry name" value="Chaperone J-domain"/>
    <property type="match status" value="1"/>
</dbReference>
<keyword evidence="4" id="KW-1185">Reference proteome</keyword>
<dbReference type="SMART" id="SM00271">
    <property type="entry name" value="DnaJ"/>
    <property type="match status" value="1"/>
</dbReference>
<dbReference type="AlphaFoldDB" id="A0A1A9VY31"/>
<dbReference type="InterPro" id="IPR001623">
    <property type="entry name" value="DnaJ_domain"/>
</dbReference>
<name>A0A1A9VY31_GLOAU</name>
<accession>A0A1A9VY31</accession>